<keyword evidence="1" id="KW-0732">Signal</keyword>
<feature type="signal peptide" evidence="1">
    <location>
        <begin position="1"/>
        <end position="19"/>
    </location>
</feature>
<evidence type="ECO:0000313" key="3">
    <source>
        <dbReference type="Proteomes" id="UP000284531"/>
    </source>
</evidence>
<evidence type="ECO:0000256" key="1">
    <source>
        <dbReference type="SAM" id="SignalP"/>
    </source>
</evidence>
<organism evidence="2 3">
    <name type="scientific">Marinifilum flexuosum</name>
    <dbReference type="NCBI Taxonomy" id="1117708"/>
    <lineage>
        <taxon>Bacteria</taxon>
        <taxon>Pseudomonadati</taxon>
        <taxon>Bacteroidota</taxon>
        <taxon>Bacteroidia</taxon>
        <taxon>Marinilabiliales</taxon>
        <taxon>Marinifilaceae</taxon>
    </lineage>
</organism>
<sequence>MKKLIVLIAAVFSIANAFAQITGPGEDAGSQNVYTGSNYDYSVLLVQHDKGDGTMEDDAYLWEVFSDANCTTPAVAGYTIGAGTAITNEVDVTWDAIGTYYLRIKQTGAHSCYNLKTITVVVADPTDMNFAYTDTPASSEDCAGNLSGGVDLEINVTLSGASLVHETARPAQVFYAITTTNGTDVAGKYLNVNTTAATGAGNYTITIPKAELFLDGGNLNADGVFSITVSKLKDGAGTEITLPVAQTYTYTAQGLPVISPITIK</sequence>
<reference evidence="2 3" key="1">
    <citation type="submission" date="2018-09" db="EMBL/GenBank/DDBJ databases">
        <title>Genomic Encyclopedia of Archaeal and Bacterial Type Strains, Phase II (KMG-II): from individual species to whole genera.</title>
        <authorList>
            <person name="Goeker M."/>
        </authorList>
    </citation>
    <scope>NUCLEOTIDE SEQUENCE [LARGE SCALE GENOMIC DNA]</scope>
    <source>
        <strain evidence="2 3">DSM 21950</strain>
    </source>
</reference>
<proteinExistence type="predicted"/>
<dbReference type="Proteomes" id="UP000284531">
    <property type="component" value="Unassembled WGS sequence"/>
</dbReference>
<keyword evidence="3" id="KW-1185">Reference proteome</keyword>
<accession>A0A419WWZ5</accession>
<evidence type="ECO:0000313" key="2">
    <source>
        <dbReference type="EMBL" id="RKD99959.1"/>
    </source>
</evidence>
<dbReference type="RefSeq" id="WP_120240713.1">
    <property type="nucleotide sequence ID" value="NZ_RAPQ01000010.1"/>
</dbReference>
<name>A0A419WWZ5_9BACT</name>
<dbReference type="EMBL" id="RAPQ01000010">
    <property type="protein sequence ID" value="RKD99959.1"/>
    <property type="molecule type" value="Genomic_DNA"/>
</dbReference>
<feature type="chain" id="PRO_5019550435" evidence="1">
    <location>
        <begin position="20"/>
        <end position="264"/>
    </location>
</feature>
<protein>
    <submittedName>
        <fullName evidence="2">Uncharacterized protein</fullName>
    </submittedName>
</protein>
<dbReference type="AlphaFoldDB" id="A0A419WWZ5"/>
<gene>
    <name evidence="2" type="ORF">BXY64_2945</name>
</gene>
<comment type="caution">
    <text evidence="2">The sequence shown here is derived from an EMBL/GenBank/DDBJ whole genome shotgun (WGS) entry which is preliminary data.</text>
</comment>